<gene>
    <name evidence="6" type="ORF">D3P09_10500</name>
</gene>
<evidence type="ECO:0000259" key="5">
    <source>
        <dbReference type="PROSITE" id="PS50977"/>
    </source>
</evidence>
<dbReference type="InterPro" id="IPR001647">
    <property type="entry name" value="HTH_TetR"/>
</dbReference>
<dbReference type="PRINTS" id="PR00455">
    <property type="entry name" value="HTHTETR"/>
</dbReference>
<dbReference type="PANTHER" id="PTHR47506:SF3">
    <property type="entry name" value="HTH-TYPE TRANSCRIPTIONAL REGULATOR LMRA"/>
    <property type="match status" value="1"/>
</dbReference>
<dbReference type="Pfam" id="PF00440">
    <property type="entry name" value="TetR_N"/>
    <property type="match status" value="1"/>
</dbReference>
<dbReference type="GO" id="GO:0003677">
    <property type="term" value="F:DNA binding"/>
    <property type="evidence" value="ECO:0007669"/>
    <property type="project" value="UniProtKB-UniRule"/>
</dbReference>
<dbReference type="SUPFAM" id="SSF46689">
    <property type="entry name" value="Homeodomain-like"/>
    <property type="match status" value="1"/>
</dbReference>
<proteinExistence type="predicted"/>
<keyword evidence="1" id="KW-0805">Transcription regulation</keyword>
<dbReference type="PROSITE" id="PS50977">
    <property type="entry name" value="HTH_TETR_2"/>
    <property type="match status" value="1"/>
</dbReference>
<evidence type="ECO:0000313" key="7">
    <source>
        <dbReference type="Proteomes" id="UP000267798"/>
    </source>
</evidence>
<keyword evidence="7" id="KW-1185">Reference proteome</keyword>
<protein>
    <submittedName>
        <fullName evidence="6">TetR/AcrR family transcriptional regulator</fullName>
    </submittedName>
</protein>
<evidence type="ECO:0000313" key="6">
    <source>
        <dbReference type="EMBL" id="RJX39817.1"/>
    </source>
</evidence>
<dbReference type="RefSeq" id="WP_120109602.1">
    <property type="nucleotide sequence ID" value="NZ_QXQB01000002.1"/>
</dbReference>
<dbReference type="InterPro" id="IPR011075">
    <property type="entry name" value="TetR_C"/>
</dbReference>
<evidence type="ECO:0000256" key="2">
    <source>
        <dbReference type="ARBA" id="ARBA00023125"/>
    </source>
</evidence>
<dbReference type="Proteomes" id="UP000267798">
    <property type="component" value="Unassembled WGS sequence"/>
</dbReference>
<keyword evidence="3" id="KW-0804">Transcription</keyword>
<organism evidence="6 7">
    <name type="scientific">Paenibacillus pinisoli</name>
    <dbReference type="NCBI Taxonomy" id="1276110"/>
    <lineage>
        <taxon>Bacteria</taxon>
        <taxon>Bacillati</taxon>
        <taxon>Bacillota</taxon>
        <taxon>Bacilli</taxon>
        <taxon>Bacillales</taxon>
        <taxon>Paenibacillaceae</taxon>
        <taxon>Paenibacillus</taxon>
    </lineage>
</organism>
<evidence type="ECO:0000256" key="4">
    <source>
        <dbReference type="PROSITE-ProRule" id="PRU00335"/>
    </source>
</evidence>
<feature type="DNA-binding region" description="H-T-H motif" evidence="4">
    <location>
        <begin position="30"/>
        <end position="49"/>
    </location>
</feature>
<accession>A0A3A6PFN9</accession>
<keyword evidence="2 4" id="KW-0238">DNA-binding</keyword>
<dbReference type="OrthoDB" id="9814703at2"/>
<dbReference type="InterPro" id="IPR036271">
    <property type="entry name" value="Tet_transcr_reg_TetR-rel_C_sf"/>
</dbReference>
<dbReference type="PROSITE" id="PS01081">
    <property type="entry name" value="HTH_TETR_1"/>
    <property type="match status" value="1"/>
</dbReference>
<reference evidence="6 7" key="1">
    <citation type="submission" date="2018-09" db="EMBL/GenBank/DDBJ databases">
        <title>Paenibacillus aracenensis nov. sp. isolated from a cave in southern Spain.</title>
        <authorList>
            <person name="Jurado V."/>
            <person name="Gutierrez-Patricio S."/>
            <person name="Gonzalez-Pimentel J.L."/>
            <person name="Miller A.Z."/>
            <person name="Laiz L."/>
            <person name="Saiz-Jimenez C."/>
        </authorList>
    </citation>
    <scope>NUCLEOTIDE SEQUENCE [LARGE SCALE GENOMIC DNA]</scope>
    <source>
        <strain evidence="6 7">JCM 19203</strain>
    </source>
</reference>
<comment type="caution">
    <text evidence="6">The sequence shown here is derived from an EMBL/GenBank/DDBJ whole genome shotgun (WGS) entry which is preliminary data.</text>
</comment>
<dbReference type="PANTHER" id="PTHR47506">
    <property type="entry name" value="TRANSCRIPTIONAL REGULATORY PROTEIN"/>
    <property type="match status" value="1"/>
</dbReference>
<dbReference type="SUPFAM" id="SSF48498">
    <property type="entry name" value="Tetracyclin repressor-like, C-terminal domain"/>
    <property type="match status" value="1"/>
</dbReference>
<dbReference type="Gene3D" id="1.10.357.10">
    <property type="entry name" value="Tetracycline Repressor, domain 2"/>
    <property type="match status" value="1"/>
</dbReference>
<sequence length="193" mass="21493">MKKKTAPSNRTIVMQVAASLFLEKGYQTTSMDEIVAVSKVSKTNIYYHFKSKEELLAAIADQMIDRYSGMIDEIAAHNELPVMERIGRLAALLTEQTPNILGGCPFLTLYVQTSHESDDVRNAIRAFFDKQTKTMETLLQEGVDRKEIHTSLPLPQLAALIVSTIEGSLFLQHAQQDPSLLSTTLHTLAAMLK</sequence>
<name>A0A3A6PFN9_9BACL</name>
<dbReference type="AlphaFoldDB" id="A0A3A6PFN9"/>
<feature type="domain" description="HTH tetR-type" evidence="5">
    <location>
        <begin position="7"/>
        <end position="67"/>
    </location>
</feature>
<evidence type="ECO:0000256" key="1">
    <source>
        <dbReference type="ARBA" id="ARBA00023015"/>
    </source>
</evidence>
<dbReference type="InterPro" id="IPR023772">
    <property type="entry name" value="DNA-bd_HTH_TetR-type_CS"/>
</dbReference>
<dbReference type="InterPro" id="IPR009057">
    <property type="entry name" value="Homeodomain-like_sf"/>
</dbReference>
<dbReference type="Pfam" id="PF16925">
    <property type="entry name" value="TetR_C_13"/>
    <property type="match status" value="1"/>
</dbReference>
<dbReference type="EMBL" id="QXQB01000002">
    <property type="protein sequence ID" value="RJX39817.1"/>
    <property type="molecule type" value="Genomic_DNA"/>
</dbReference>
<evidence type="ECO:0000256" key="3">
    <source>
        <dbReference type="ARBA" id="ARBA00023163"/>
    </source>
</evidence>